<dbReference type="SUPFAM" id="SSF49503">
    <property type="entry name" value="Cupredoxins"/>
    <property type="match status" value="1"/>
</dbReference>
<sequence length="124" mass="13837">MSKLIVLMIGITVVGFIIWWFFGKHEQSTAIADVKADTQSIDIEVNGGYSVETVILKQGVPAVLNFKRLDSSSCLDHVVFPEFGINRELPKGEIETIEIDTSQVGKFQWACGMDMFRGNVIIEK</sequence>
<protein>
    <submittedName>
        <fullName evidence="3">Copper-binding protein</fullName>
    </submittedName>
</protein>
<keyword evidence="1" id="KW-0472">Membrane</keyword>
<dbReference type="AlphaFoldDB" id="A0A5C6ME91"/>
<dbReference type="EMBL" id="SRRQ01000004">
    <property type="protein sequence ID" value="TWW11201.1"/>
    <property type="molecule type" value="Genomic_DNA"/>
</dbReference>
<dbReference type="InterPro" id="IPR028096">
    <property type="entry name" value="EfeO_Cupredoxin"/>
</dbReference>
<dbReference type="Pfam" id="PF13473">
    <property type="entry name" value="Cupredoxin_1"/>
    <property type="match status" value="1"/>
</dbReference>
<dbReference type="Proteomes" id="UP000321659">
    <property type="component" value="Unassembled WGS sequence"/>
</dbReference>
<dbReference type="InterPro" id="IPR008972">
    <property type="entry name" value="Cupredoxin"/>
</dbReference>
<evidence type="ECO:0000256" key="1">
    <source>
        <dbReference type="SAM" id="Phobius"/>
    </source>
</evidence>
<dbReference type="RefSeq" id="WP_146302577.1">
    <property type="nucleotide sequence ID" value="NZ_JANXKU010000002.1"/>
</dbReference>
<accession>A0A5C6ME91</accession>
<name>A0A5C6ME91_9LACO</name>
<gene>
    <name evidence="3" type="ORF">LABALGLTS371_07160</name>
</gene>
<proteinExistence type="predicted"/>
<evidence type="ECO:0000313" key="3">
    <source>
        <dbReference type="EMBL" id="TWW11201.1"/>
    </source>
</evidence>
<comment type="caution">
    <text evidence="3">The sequence shown here is derived from an EMBL/GenBank/DDBJ whole genome shotgun (WGS) entry which is preliminary data.</text>
</comment>
<keyword evidence="1" id="KW-0812">Transmembrane</keyword>
<organism evidence="3 4">
    <name type="scientific">Dellaglioa algida</name>
    <dbReference type="NCBI Taxonomy" id="105612"/>
    <lineage>
        <taxon>Bacteria</taxon>
        <taxon>Bacillati</taxon>
        <taxon>Bacillota</taxon>
        <taxon>Bacilli</taxon>
        <taxon>Lactobacillales</taxon>
        <taxon>Lactobacillaceae</taxon>
        <taxon>Dellaglioa</taxon>
    </lineage>
</organism>
<feature type="domain" description="EfeO-type cupredoxin-like" evidence="2">
    <location>
        <begin position="15"/>
        <end position="122"/>
    </location>
</feature>
<evidence type="ECO:0000313" key="4">
    <source>
        <dbReference type="Proteomes" id="UP000321659"/>
    </source>
</evidence>
<dbReference type="Gene3D" id="2.60.40.420">
    <property type="entry name" value="Cupredoxins - blue copper proteins"/>
    <property type="match status" value="1"/>
</dbReference>
<feature type="transmembrane region" description="Helical" evidence="1">
    <location>
        <begin position="5"/>
        <end position="22"/>
    </location>
</feature>
<evidence type="ECO:0000259" key="2">
    <source>
        <dbReference type="Pfam" id="PF13473"/>
    </source>
</evidence>
<keyword evidence="1" id="KW-1133">Transmembrane helix</keyword>
<reference evidence="3 4" key="1">
    <citation type="submission" date="2019-04" db="EMBL/GenBank/DDBJ databases">
        <title>In vitro growth and metabolic characteristics of meat-borne Lactobacillus algidus strains.</title>
        <authorList>
            <person name="Sade E."/>
            <person name="Per J."/>
            <person name="Tytti H."/>
            <person name="Johanna B.K."/>
        </authorList>
    </citation>
    <scope>NUCLEOTIDE SEQUENCE [LARGE SCALE GENOMIC DNA]</scope>
    <source>
        <strain evidence="3 4">LTS37-1</strain>
    </source>
</reference>